<name>A0A7X1WUH4_9PSED</name>
<evidence type="ECO:0000313" key="5">
    <source>
        <dbReference type="EMBL" id="MQT74809.1"/>
    </source>
</evidence>
<gene>
    <name evidence="5" type="ORF">GHO37_10890</name>
</gene>
<dbReference type="AlphaFoldDB" id="A0A7X1WUH4"/>
<evidence type="ECO:0000313" key="6">
    <source>
        <dbReference type="Proteomes" id="UP000447574"/>
    </source>
</evidence>
<evidence type="ECO:0000256" key="4">
    <source>
        <dbReference type="ARBA" id="ARBA00023136"/>
    </source>
</evidence>
<sequence>MALRKIPIRRAGNRHNLFMGGDREMVMFSGLLAAILVFAAQDWLAFFLGVGMWFASLWMLRKMGKSDPLMRFVYLRNRRYKPFYPPRATPFRENGTSQGKQYK</sequence>
<dbReference type="GO" id="GO:0016020">
    <property type="term" value="C:membrane"/>
    <property type="evidence" value="ECO:0007669"/>
    <property type="project" value="UniProtKB-SubCell"/>
</dbReference>
<evidence type="ECO:0000256" key="1">
    <source>
        <dbReference type="ARBA" id="ARBA00004370"/>
    </source>
</evidence>
<protein>
    <submittedName>
        <fullName evidence="5">Conjugal transfer protein TrbD</fullName>
    </submittedName>
</protein>
<comment type="caution">
    <text evidence="5">The sequence shown here is derived from an EMBL/GenBank/DDBJ whole genome shotgun (WGS) entry which is preliminary data.</text>
</comment>
<keyword evidence="4" id="KW-0472">Membrane</keyword>
<proteinExistence type="predicted"/>
<keyword evidence="3" id="KW-1133">Transmembrane helix</keyword>
<dbReference type="PIRSF" id="PIRSF017854">
    <property type="entry name" value="T4SS_TrbD"/>
    <property type="match status" value="1"/>
</dbReference>
<dbReference type="InterPro" id="IPR007792">
    <property type="entry name" value="T4SS_VirB3/TrbD/AvhB"/>
</dbReference>
<comment type="subcellular location">
    <subcellularLocation>
        <location evidence="1">Membrane</location>
    </subcellularLocation>
</comment>
<dbReference type="Pfam" id="PF05101">
    <property type="entry name" value="VirB3"/>
    <property type="match status" value="1"/>
</dbReference>
<dbReference type="Proteomes" id="UP000447574">
    <property type="component" value="Unassembled WGS sequence"/>
</dbReference>
<accession>A0A7X1WUH4</accession>
<dbReference type="RefSeq" id="WP_086799782.1">
    <property type="nucleotide sequence ID" value="NZ_WIWF01000033.1"/>
</dbReference>
<dbReference type="EMBL" id="WIWF01000033">
    <property type="protein sequence ID" value="MQT74809.1"/>
    <property type="molecule type" value="Genomic_DNA"/>
</dbReference>
<dbReference type="NCBIfam" id="NF010395">
    <property type="entry name" value="PRK13823.1"/>
    <property type="match status" value="1"/>
</dbReference>
<dbReference type="InterPro" id="IPR016704">
    <property type="entry name" value="Conjugal_tfr_TrbD"/>
</dbReference>
<reference evidence="5 6" key="1">
    <citation type="submission" date="2019-10" db="EMBL/GenBank/DDBJ databases">
        <title>Evaluation of single-gene subtyping targets for Pseudomonas.</title>
        <authorList>
            <person name="Reichler S.J."/>
            <person name="Orsi R.H."/>
            <person name="Wiedmann M."/>
            <person name="Martin N.H."/>
            <person name="Murphy S.I."/>
        </authorList>
    </citation>
    <scope>NUCLEOTIDE SEQUENCE [LARGE SCALE GENOMIC DNA]</scope>
    <source>
        <strain evidence="5 6">FSL R10-2932</strain>
    </source>
</reference>
<evidence type="ECO:0000256" key="3">
    <source>
        <dbReference type="ARBA" id="ARBA00022989"/>
    </source>
</evidence>
<organism evidence="5 6">
    <name type="scientific">Pseudomonas helleri</name>
    <dbReference type="NCBI Taxonomy" id="1608996"/>
    <lineage>
        <taxon>Bacteria</taxon>
        <taxon>Pseudomonadati</taxon>
        <taxon>Pseudomonadota</taxon>
        <taxon>Gammaproteobacteria</taxon>
        <taxon>Pseudomonadales</taxon>
        <taxon>Pseudomonadaceae</taxon>
        <taxon>Pseudomonas</taxon>
    </lineage>
</organism>
<evidence type="ECO:0000256" key="2">
    <source>
        <dbReference type="ARBA" id="ARBA00022692"/>
    </source>
</evidence>
<keyword evidence="2" id="KW-0812">Transmembrane</keyword>